<comment type="caution">
    <text evidence="2">The sequence shown here is derived from an EMBL/GenBank/DDBJ whole genome shotgun (WGS) entry which is preliminary data.</text>
</comment>
<sequence length="142" mass="14562">MVLNDLSSGSLLCCTLLHFGKANTRLSTSIIAKIAGPGRKRQTSDPDPSSGSDSGDGRPVSAKCLKMASSGGNGVAGSETLGRRSGTQQRRGSGSEQTASTSKKKQKDKVNQESREAKRAAAAAANAAVDGVLAEVKKGKMK</sequence>
<organism evidence="2 3">
    <name type="scientific">Goodea atripinnis</name>
    <dbReference type="NCBI Taxonomy" id="208336"/>
    <lineage>
        <taxon>Eukaryota</taxon>
        <taxon>Metazoa</taxon>
        <taxon>Chordata</taxon>
        <taxon>Craniata</taxon>
        <taxon>Vertebrata</taxon>
        <taxon>Euteleostomi</taxon>
        <taxon>Actinopterygii</taxon>
        <taxon>Neopterygii</taxon>
        <taxon>Teleostei</taxon>
        <taxon>Neoteleostei</taxon>
        <taxon>Acanthomorphata</taxon>
        <taxon>Ovalentaria</taxon>
        <taxon>Atherinomorphae</taxon>
        <taxon>Cyprinodontiformes</taxon>
        <taxon>Goodeidae</taxon>
        <taxon>Goodea</taxon>
    </lineage>
</organism>
<name>A0ABV0PI08_9TELE</name>
<dbReference type="EMBL" id="JAHRIO010074088">
    <property type="protein sequence ID" value="MEQ2183073.1"/>
    <property type="molecule type" value="Genomic_DNA"/>
</dbReference>
<evidence type="ECO:0000313" key="3">
    <source>
        <dbReference type="Proteomes" id="UP001476798"/>
    </source>
</evidence>
<feature type="compositionally biased region" description="Low complexity" evidence="1">
    <location>
        <begin position="83"/>
        <end position="97"/>
    </location>
</feature>
<reference evidence="2 3" key="1">
    <citation type="submission" date="2021-06" db="EMBL/GenBank/DDBJ databases">
        <authorList>
            <person name="Palmer J.M."/>
        </authorList>
    </citation>
    <scope>NUCLEOTIDE SEQUENCE [LARGE SCALE GENOMIC DNA]</scope>
    <source>
        <strain evidence="2 3">GA_2019</strain>
        <tissue evidence="2">Muscle</tissue>
    </source>
</reference>
<evidence type="ECO:0000313" key="2">
    <source>
        <dbReference type="EMBL" id="MEQ2183073.1"/>
    </source>
</evidence>
<accession>A0ABV0PI08</accession>
<proteinExistence type="predicted"/>
<dbReference type="Proteomes" id="UP001476798">
    <property type="component" value="Unassembled WGS sequence"/>
</dbReference>
<feature type="region of interest" description="Disordered" evidence="1">
    <location>
        <begin position="34"/>
        <end position="127"/>
    </location>
</feature>
<evidence type="ECO:0000256" key="1">
    <source>
        <dbReference type="SAM" id="MobiDB-lite"/>
    </source>
</evidence>
<keyword evidence="3" id="KW-1185">Reference proteome</keyword>
<gene>
    <name evidence="2" type="ORF">GOODEAATRI_028898</name>
</gene>
<protein>
    <submittedName>
        <fullName evidence="2">Uncharacterized protein</fullName>
    </submittedName>
</protein>
<feature type="compositionally biased region" description="Basic and acidic residues" evidence="1">
    <location>
        <begin position="108"/>
        <end position="119"/>
    </location>
</feature>